<gene>
    <name evidence="3" type="ORF">PENTCL1PPCAC_13166</name>
</gene>
<keyword evidence="2" id="KW-0732">Signal</keyword>
<evidence type="ECO:0000313" key="3">
    <source>
        <dbReference type="EMBL" id="GMS90991.1"/>
    </source>
</evidence>
<feature type="chain" id="PRO_5043540267" description="Secreted protein" evidence="2">
    <location>
        <begin position="21"/>
        <end position="98"/>
    </location>
</feature>
<protein>
    <recommendedName>
        <fullName evidence="5">Secreted protein</fullName>
    </recommendedName>
</protein>
<feature type="signal peptide" evidence="2">
    <location>
        <begin position="1"/>
        <end position="20"/>
    </location>
</feature>
<organism evidence="3 4">
    <name type="scientific">Pristionchus entomophagus</name>
    <dbReference type="NCBI Taxonomy" id="358040"/>
    <lineage>
        <taxon>Eukaryota</taxon>
        <taxon>Metazoa</taxon>
        <taxon>Ecdysozoa</taxon>
        <taxon>Nematoda</taxon>
        <taxon>Chromadorea</taxon>
        <taxon>Rhabditida</taxon>
        <taxon>Rhabditina</taxon>
        <taxon>Diplogasteromorpha</taxon>
        <taxon>Diplogasteroidea</taxon>
        <taxon>Neodiplogasteridae</taxon>
        <taxon>Pristionchus</taxon>
    </lineage>
</organism>
<evidence type="ECO:0000256" key="2">
    <source>
        <dbReference type="SAM" id="SignalP"/>
    </source>
</evidence>
<reference evidence="3" key="1">
    <citation type="submission" date="2023-10" db="EMBL/GenBank/DDBJ databases">
        <title>Genome assembly of Pristionchus species.</title>
        <authorList>
            <person name="Yoshida K."/>
            <person name="Sommer R.J."/>
        </authorList>
    </citation>
    <scope>NUCLEOTIDE SEQUENCE</scope>
    <source>
        <strain evidence="3">RS0144</strain>
    </source>
</reference>
<feature type="region of interest" description="Disordered" evidence="1">
    <location>
        <begin position="56"/>
        <end position="80"/>
    </location>
</feature>
<dbReference type="Proteomes" id="UP001432027">
    <property type="component" value="Unassembled WGS sequence"/>
</dbReference>
<sequence length="98" mass="10629">TPLLAVLPVCLLRTFRSVRCIVLPLLRRSPTAVAAVVPASAPLAQVHARLYWNARDDSGQRTPRADQRAQAADGIQGASPSMHSTLKYGIWEVTVGNR</sequence>
<keyword evidence="4" id="KW-1185">Reference proteome</keyword>
<name>A0AAV5T640_9BILA</name>
<comment type="caution">
    <text evidence="3">The sequence shown here is derived from an EMBL/GenBank/DDBJ whole genome shotgun (WGS) entry which is preliminary data.</text>
</comment>
<feature type="compositionally biased region" description="Basic and acidic residues" evidence="1">
    <location>
        <begin position="56"/>
        <end position="67"/>
    </location>
</feature>
<evidence type="ECO:0000256" key="1">
    <source>
        <dbReference type="SAM" id="MobiDB-lite"/>
    </source>
</evidence>
<accession>A0AAV5T640</accession>
<evidence type="ECO:0000313" key="4">
    <source>
        <dbReference type="Proteomes" id="UP001432027"/>
    </source>
</evidence>
<proteinExistence type="predicted"/>
<evidence type="ECO:0008006" key="5">
    <source>
        <dbReference type="Google" id="ProtNLM"/>
    </source>
</evidence>
<dbReference type="AlphaFoldDB" id="A0AAV5T640"/>
<dbReference type="EMBL" id="BTSX01000003">
    <property type="protein sequence ID" value="GMS90991.1"/>
    <property type="molecule type" value="Genomic_DNA"/>
</dbReference>
<feature type="non-terminal residue" evidence="3">
    <location>
        <position position="1"/>
    </location>
</feature>